<dbReference type="PANTHER" id="PTHR42932">
    <property type="entry name" value="GENERAL STRESS PROTEIN 20U"/>
    <property type="match status" value="1"/>
</dbReference>
<dbReference type="InterPro" id="IPR012347">
    <property type="entry name" value="Ferritin-like"/>
</dbReference>
<dbReference type="CDD" id="cd01043">
    <property type="entry name" value="DPS"/>
    <property type="match status" value="1"/>
</dbReference>
<comment type="similarity">
    <text evidence="1 2">Belongs to the Dps family.</text>
</comment>
<protein>
    <submittedName>
        <fullName evidence="4">DNA starvation/stationary phase protection protein</fullName>
    </submittedName>
</protein>
<dbReference type="AlphaFoldDB" id="A0A2W5MGT8"/>
<feature type="domain" description="Ferritin/DPS" evidence="3">
    <location>
        <begin position="49"/>
        <end position="168"/>
    </location>
</feature>
<dbReference type="InterPro" id="IPR008331">
    <property type="entry name" value="Ferritin_DPS_dom"/>
</dbReference>
<dbReference type="EMBL" id="QFPN01000001">
    <property type="protein sequence ID" value="PZQ19107.1"/>
    <property type="molecule type" value="Genomic_DNA"/>
</dbReference>
<dbReference type="PIRSF" id="PIRSF005900">
    <property type="entry name" value="Dps"/>
    <property type="match status" value="1"/>
</dbReference>
<gene>
    <name evidence="4" type="ORF">DI565_01585</name>
</gene>
<dbReference type="PRINTS" id="PR01346">
    <property type="entry name" value="HELNAPAPROT"/>
</dbReference>
<dbReference type="Gene3D" id="1.20.1260.10">
    <property type="match status" value="1"/>
</dbReference>
<dbReference type="SUPFAM" id="SSF47240">
    <property type="entry name" value="Ferritin-like"/>
    <property type="match status" value="1"/>
</dbReference>
<reference evidence="4 5" key="1">
    <citation type="submission" date="2017-08" db="EMBL/GenBank/DDBJ databases">
        <title>Infants hospitalized years apart are colonized by the same room-sourced microbial strains.</title>
        <authorList>
            <person name="Brooks B."/>
            <person name="Olm M.R."/>
            <person name="Firek B.A."/>
            <person name="Baker R."/>
            <person name="Thomas B.C."/>
            <person name="Morowitz M.J."/>
            <person name="Banfield J.F."/>
        </authorList>
    </citation>
    <scope>NUCLEOTIDE SEQUENCE [LARGE SCALE GENOMIC DNA]</scope>
    <source>
        <strain evidence="4">S2_005_003_R2_43</strain>
    </source>
</reference>
<dbReference type="PANTHER" id="PTHR42932:SF3">
    <property type="entry name" value="DNA PROTECTION DURING STARVATION PROTEIN"/>
    <property type="match status" value="1"/>
</dbReference>
<evidence type="ECO:0000256" key="1">
    <source>
        <dbReference type="ARBA" id="ARBA00009497"/>
    </source>
</evidence>
<dbReference type="InterPro" id="IPR002177">
    <property type="entry name" value="DPS_DNA-bd"/>
</dbReference>
<evidence type="ECO:0000259" key="3">
    <source>
        <dbReference type="Pfam" id="PF00210"/>
    </source>
</evidence>
<comment type="caution">
    <text evidence="4">The sequence shown here is derived from an EMBL/GenBank/DDBJ whole genome shotgun (WGS) entry which is preliminary data.</text>
</comment>
<name>A0A2W5MGT8_ANCNO</name>
<organism evidence="4 5">
    <name type="scientific">Ancylobacter novellus</name>
    <name type="common">Thiobacillus novellus</name>
    <dbReference type="NCBI Taxonomy" id="921"/>
    <lineage>
        <taxon>Bacteria</taxon>
        <taxon>Pseudomonadati</taxon>
        <taxon>Pseudomonadota</taxon>
        <taxon>Alphaproteobacteria</taxon>
        <taxon>Hyphomicrobiales</taxon>
        <taxon>Xanthobacteraceae</taxon>
        <taxon>Ancylobacter</taxon>
    </lineage>
</organism>
<dbReference type="Proteomes" id="UP000249577">
    <property type="component" value="Unassembled WGS sequence"/>
</dbReference>
<proteinExistence type="inferred from homology"/>
<evidence type="ECO:0000313" key="5">
    <source>
        <dbReference type="Proteomes" id="UP000249577"/>
    </source>
</evidence>
<dbReference type="Pfam" id="PF00210">
    <property type="entry name" value="Ferritin"/>
    <property type="match status" value="1"/>
</dbReference>
<evidence type="ECO:0000313" key="4">
    <source>
        <dbReference type="EMBL" id="PZQ19107.1"/>
    </source>
</evidence>
<accession>A0A2W5MGT8</accession>
<evidence type="ECO:0000256" key="2">
    <source>
        <dbReference type="RuleBase" id="RU003875"/>
    </source>
</evidence>
<dbReference type="GO" id="GO:0008199">
    <property type="term" value="F:ferric iron binding"/>
    <property type="evidence" value="ECO:0007669"/>
    <property type="project" value="InterPro"/>
</dbReference>
<dbReference type="InterPro" id="IPR009078">
    <property type="entry name" value="Ferritin-like_SF"/>
</dbReference>
<sequence length="169" mass="18659">MSTSASVLKATPRVVDLSNGVKDADRKVVAEMLSEITVQTYRTLLRSQVVHWNVVGPLFQPIHELTERHYSELFAAIDTLAERIRALGFPVPTGKATVGLDKALSIGGRTSALAMVEELIEDHEALSRLIREAAGEAEELEDFVTHDLLTERLAFHEKAVWMLKAVVAD</sequence>